<evidence type="ECO:0000256" key="4">
    <source>
        <dbReference type="ARBA" id="ARBA00022553"/>
    </source>
</evidence>
<dbReference type="EMBL" id="JAUSRA010000001">
    <property type="protein sequence ID" value="MDP9794129.1"/>
    <property type="molecule type" value="Genomic_DNA"/>
</dbReference>
<evidence type="ECO:0000256" key="3">
    <source>
        <dbReference type="ARBA" id="ARBA00012438"/>
    </source>
</evidence>
<feature type="compositionally biased region" description="Polar residues" evidence="8">
    <location>
        <begin position="794"/>
        <end position="806"/>
    </location>
</feature>
<feature type="region of interest" description="Disordered" evidence="8">
    <location>
        <begin position="791"/>
        <end position="860"/>
    </location>
</feature>
<keyword evidence="5" id="KW-0418">Kinase</keyword>
<feature type="region of interest" description="Disordered" evidence="8">
    <location>
        <begin position="592"/>
        <end position="665"/>
    </location>
</feature>
<keyword evidence="12" id="KW-1185">Reference proteome</keyword>
<dbReference type="SMART" id="SM00388">
    <property type="entry name" value="HisKA"/>
    <property type="match status" value="1"/>
</dbReference>
<dbReference type="InterPro" id="IPR029016">
    <property type="entry name" value="GAF-like_dom_sf"/>
</dbReference>
<dbReference type="InterPro" id="IPR011006">
    <property type="entry name" value="CheY-like_superfamily"/>
</dbReference>
<keyword evidence="4 7" id="KW-0597">Phosphoprotein</keyword>
<dbReference type="Pfam" id="PF00072">
    <property type="entry name" value="Response_reg"/>
    <property type="match status" value="1"/>
</dbReference>
<name>A0ABT9MRS3_9ACTN</name>
<comment type="subcellular location">
    <subcellularLocation>
        <location evidence="2">Cell membrane</location>
    </subcellularLocation>
</comment>
<dbReference type="Gene3D" id="3.40.50.2300">
    <property type="match status" value="1"/>
</dbReference>
<dbReference type="Pfam" id="PF13581">
    <property type="entry name" value="HATPase_c_2"/>
    <property type="match status" value="1"/>
</dbReference>
<feature type="compositionally biased region" description="Low complexity" evidence="8">
    <location>
        <begin position="810"/>
        <end position="826"/>
    </location>
</feature>
<dbReference type="CDD" id="cd00082">
    <property type="entry name" value="HisKA"/>
    <property type="match status" value="1"/>
</dbReference>
<dbReference type="Pfam" id="PF02518">
    <property type="entry name" value="HATPase_c"/>
    <property type="match status" value="1"/>
</dbReference>
<organism evidence="11 12">
    <name type="scientific">Catenuloplanes nepalensis</name>
    <dbReference type="NCBI Taxonomy" id="587533"/>
    <lineage>
        <taxon>Bacteria</taxon>
        <taxon>Bacillati</taxon>
        <taxon>Actinomycetota</taxon>
        <taxon>Actinomycetes</taxon>
        <taxon>Micromonosporales</taxon>
        <taxon>Micromonosporaceae</taxon>
        <taxon>Catenuloplanes</taxon>
    </lineage>
</organism>
<dbReference type="InterPro" id="IPR036890">
    <property type="entry name" value="HATPase_C_sf"/>
</dbReference>
<evidence type="ECO:0000256" key="7">
    <source>
        <dbReference type="PROSITE-ProRule" id="PRU00169"/>
    </source>
</evidence>
<dbReference type="PROSITE" id="PS50109">
    <property type="entry name" value="HIS_KIN"/>
    <property type="match status" value="1"/>
</dbReference>
<dbReference type="InterPro" id="IPR005467">
    <property type="entry name" value="His_kinase_dom"/>
</dbReference>
<dbReference type="Proteomes" id="UP001240984">
    <property type="component" value="Unassembled WGS sequence"/>
</dbReference>
<comment type="caution">
    <text evidence="11">The sequence shown here is derived from an EMBL/GenBank/DDBJ whole genome shotgun (WGS) entry which is preliminary data.</text>
</comment>
<evidence type="ECO:0000259" key="9">
    <source>
        <dbReference type="PROSITE" id="PS50109"/>
    </source>
</evidence>
<dbReference type="CDD" id="cd16922">
    <property type="entry name" value="HATPase_EvgS-ArcB-TorS-like"/>
    <property type="match status" value="1"/>
</dbReference>
<feature type="compositionally biased region" description="Low complexity" evidence="8">
    <location>
        <begin position="595"/>
        <end position="656"/>
    </location>
</feature>
<dbReference type="CDD" id="cd16936">
    <property type="entry name" value="HATPase_RsbW-like"/>
    <property type="match status" value="1"/>
</dbReference>
<dbReference type="EC" id="2.7.13.3" evidence="3"/>
<evidence type="ECO:0000256" key="1">
    <source>
        <dbReference type="ARBA" id="ARBA00000085"/>
    </source>
</evidence>
<keyword evidence="6" id="KW-0902">Two-component regulatory system</keyword>
<dbReference type="Pfam" id="PF00512">
    <property type="entry name" value="HisKA"/>
    <property type="match status" value="1"/>
</dbReference>
<dbReference type="Gene3D" id="3.30.450.20">
    <property type="entry name" value="PAS domain"/>
    <property type="match status" value="1"/>
</dbReference>
<dbReference type="SUPFAM" id="SSF52172">
    <property type="entry name" value="CheY-like"/>
    <property type="match status" value="1"/>
</dbReference>
<dbReference type="InterPro" id="IPR001789">
    <property type="entry name" value="Sig_transdc_resp-reg_receiver"/>
</dbReference>
<proteinExistence type="predicted"/>
<dbReference type="Gene3D" id="1.10.287.130">
    <property type="match status" value="1"/>
</dbReference>
<evidence type="ECO:0000256" key="8">
    <source>
        <dbReference type="SAM" id="MobiDB-lite"/>
    </source>
</evidence>
<accession>A0ABT9MRS3</accession>
<feature type="modified residue" description="4-aspartylphosphate" evidence="7">
    <location>
        <position position="717"/>
    </location>
</feature>
<dbReference type="SMART" id="SM00387">
    <property type="entry name" value="HATPase_c"/>
    <property type="match status" value="1"/>
</dbReference>
<feature type="domain" description="Histidine kinase" evidence="9">
    <location>
        <begin position="341"/>
        <end position="559"/>
    </location>
</feature>
<dbReference type="SUPFAM" id="SSF55874">
    <property type="entry name" value="ATPase domain of HSP90 chaperone/DNA topoisomerase II/histidine kinase"/>
    <property type="match status" value="2"/>
</dbReference>
<evidence type="ECO:0000313" key="12">
    <source>
        <dbReference type="Proteomes" id="UP001240984"/>
    </source>
</evidence>
<dbReference type="InterPro" id="IPR036097">
    <property type="entry name" value="HisK_dim/P_sf"/>
</dbReference>
<evidence type="ECO:0000313" key="11">
    <source>
        <dbReference type="EMBL" id="MDP9794129.1"/>
    </source>
</evidence>
<dbReference type="Gene3D" id="3.30.565.10">
    <property type="entry name" value="Histidine kinase-like ATPase, C-terminal domain"/>
    <property type="match status" value="2"/>
</dbReference>
<evidence type="ECO:0000256" key="2">
    <source>
        <dbReference type="ARBA" id="ARBA00004236"/>
    </source>
</evidence>
<evidence type="ECO:0000259" key="10">
    <source>
        <dbReference type="PROSITE" id="PS50110"/>
    </source>
</evidence>
<dbReference type="SMART" id="SM00448">
    <property type="entry name" value="REC"/>
    <property type="match status" value="1"/>
</dbReference>
<reference evidence="11 12" key="1">
    <citation type="submission" date="2023-07" db="EMBL/GenBank/DDBJ databases">
        <title>Sequencing the genomes of 1000 actinobacteria strains.</title>
        <authorList>
            <person name="Klenk H.-P."/>
        </authorList>
    </citation>
    <scope>NUCLEOTIDE SEQUENCE [LARGE SCALE GENOMIC DNA]</scope>
    <source>
        <strain evidence="11 12">DSM 44710</strain>
    </source>
</reference>
<dbReference type="InterPro" id="IPR004358">
    <property type="entry name" value="Sig_transdc_His_kin-like_C"/>
</dbReference>
<keyword evidence="5" id="KW-0808">Transferase</keyword>
<dbReference type="PROSITE" id="PS50110">
    <property type="entry name" value="RESPONSE_REGULATORY"/>
    <property type="match status" value="1"/>
</dbReference>
<dbReference type="CDD" id="cd17574">
    <property type="entry name" value="REC_OmpR"/>
    <property type="match status" value="1"/>
</dbReference>
<evidence type="ECO:0000256" key="6">
    <source>
        <dbReference type="ARBA" id="ARBA00023012"/>
    </source>
</evidence>
<comment type="catalytic activity">
    <reaction evidence="1">
        <text>ATP + protein L-histidine = ADP + protein N-phospho-L-histidine.</text>
        <dbReference type="EC" id="2.7.13.3"/>
    </reaction>
</comment>
<dbReference type="SUPFAM" id="SSF47384">
    <property type="entry name" value="Homodimeric domain of signal transducing histidine kinase"/>
    <property type="match status" value="1"/>
</dbReference>
<gene>
    <name evidence="11" type="ORF">J2S43_002641</name>
</gene>
<feature type="domain" description="Response regulatory" evidence="10">
    <location>
        <begin position="668"/>
        <end position="784"/>
    </location>
</feature>
<dbReference type="PANTHER" id="PTHR43547:SF2">
    <property type="entry name" value="HYBRID SIGNAL TRANSDUCTION HISTIDINE KINASE C"/>
    <property type="match status" value="1"/>
</dbReference>
<dbReference type="Gene3D" id="3.30.450.40">
    <property type="match status" value="1"/>
</dbReference>
<dbReference type="PANTHER" id="PTHR43547">
    <property type="entry name" value="TWO-COMPONENT HISTIDINE KINASE"/>
    <property type="match status" value="1"/>
</dbReference>
<protein>
    <recommendedName>
        <fullName evidence="3">histidine kinase</fullName>
        <ecNumber evidence="3">2.7.13.3</ecNumber>
    </recommendedName>
</protein>
<evidence type="ECO:0000256" key="5">
    <source>
        <dbReference type="ARBA" id="ARBA00022777"/>
    </source>
</evidence>
<dbReference type="PRINTS" id="PR00344">
    <property type="entry name" value="BCTRLSENSOR"/>
</dbReference>
<dbReference type="InterPro" id="IPR003594">
    <property type="entry name" value="HATPase_dom"/>
</dbReference>
<sequence>MTDDLFASGGETGRLMTSLDWARTGLGPVTGWPQSLRAAVRIVLSSRYPMLLLWGPDLTQLYNDAYSALIGDRHPAALGLDVRITLAEGWDVLAPLISEAMATGVASWVPALQLLLNRSGYREEAYFSVSHAPARDDDGVTVGVLTVCSEVTEQIVGERRLRLLREVSLPAGAAPDDVGQTCARLCEVIGAHPLDVPFAAVYLRDGAVLRRVATTGPAAASLPAEIHDQDHWGVRAAAATGTAEVTEADDRISVRAGPWGDPVRLTLAQPLPSGGTGDPIGVLLAGVSPSRALDATYRSFFALLGQQVAVAVRTARAYQEERARAAALAELDRAKTDFFTNVSHEFRTPLTLMLGPLADALADESAPLGPAQRERVELAWRNAGRLLGLVNDLLTFASVEAGRATATATVVDLSAYTRDLSAVFRAAVERAGLRLVVDCPPLPRPVAVDPEHWERIVTNLLSNALKFTFVGEIRVTLRADADAVRLSVADTGIGVDPAELPHLFDRFHRVRGARSRSHEGTGIGLALVRELTRLQGGDVTVDSTPGEGTTFTATLPWAAVDASDRSRTVAPSALVAARAAAREATGWLEAHSTMPAEAARPADAVRSADAAGSADAARPADTARPADPAGPGDPAVRSPGGPAAPEVPAAPSAPAGRDASGPGEPAARIMIADDNADMRAYLARLLTAQGWVVQTAGDGEAALRAILADPPDLLITDVMMPRSDGFSLVRALRREEVTEGLPIVMLSARAGGESGVEGFDAGADDYIAKPFAAADLIARLRNSLRLARIRSTARPRTTGGTPSSNAPLMAADAAPAPADTVPTAVDSVPAPADTVPTAGDTVTRTGRSPMSAGPEAAEPLPEAAEPLPGAVTPIAVPGSDVPEVDVVWTYPLTLGAAAAVRNDLRAVLPEDKIDHDLLYDLQIATSEAVNNAVEHAQEPTRPHVEVRLRVQAGLIRIEVQDFGTWRARPPARDRGRGAVLMNAFGNVRVLPSPTGTLVTIERRWAT</sequence>
<dbReference type="SUPFAM" id="SSF55781">
    <property type="entry name" value="GAF domain-like"/>
    <property type="match status" value="1"/>
</dbReference>
<dbReference type="InterPro" id="IPR003661">
    <property type="entry name" value="HisK_dim/P_dom"/>
</dbReference>